<protein>
    <submittedName>
        <fullName evidence="2">Uncharacterized protein</fullName>
    </submittedName>
</protein>
<gene>
    <name evidence="2" type="ORF">PYX00_009461</name>
</gene>
<comment type="caution">
    <text evidence="2">The sequence shown here is derived from an EMBL/GenBank/DDBJ whole genome shotgun (WGS) entry which is preliminary data.</text>
</comment>
<feature type="region of interest" description="Disordered" evidence="1">
    <location>
        <begin position="48"/>
        <end position="77"/>
    </location>
</feature>
<evidence type="ECO:0000256" key="1">
    <source>
        <dbReference type="SAM" id="MobiDB-lite"/>
    </source>
</evidence>
<dbReference type="AlphaFoldDB" id="A0AAW2HBF2"/>
<feature type="compositionally biased region" description="Polar residues" evidence="1">
    <location>
        <begin position="66"/>
        <end position="77"/>
    </location>
</feature>
<evidence type="ECO:0000313" key="2">
    <source>
        <dbReference type="EMBL" id="KAL0267106.1"/>
    </source>
</evidence>
<accession>A0AAW2HBF2</accession>
<organism evidence="2">
    <name type="scientific">Menopon gallinae</name>
    <name type="common">poultry shaft louse</name>
    <dbReference type="NCBI Taxonomy" id="328185"/>
    <lineage>
        <taxon>Eukaryota</taxon>
        <taxon>Metazoa</taxon>
        <taxon>Ecdysozoa</taxon>
        <taxon>Arthropoda</taxon>
        <taxon>Hexapoda</taxon>
        <taxon>Insecta</taxon>
        <taxon>Pterygota</taxon>
        <taxon>Neoptera</taxon>
        <taxon>Paraneoptera</taxon>
        <taxon>Psocodea</taxon>
        <taxon>Troctomorpha</taxon>
        <taxon>Phthiraptera</taxon>
        <taxon>Amblycera</taxon>
        <taxon>Menoponidae</taxon>
        <taxon>Menopon</taxon>
    </lineage>
</organism>
<feature type="compositionally biased region" description="Basic and acidic residues" evidence="1">
    <location>
        <begin position="56"/>
        <end position="65"/>
    </location>
</feature>
<dbReference type="EMBL" id="JARGDH010000005">
    <property type="protein sequence ID" value="KAL0267106.1"/>
    <property type="molecule type" value="Genomic_DNA"/>
</dbReference>
<proteinExistence type="predicted"/>
<sequence>MVLSVSGTSGQLIQQLRWSVVRQTAKAQCNVCPDPRLRSRGYPAAAAEVEEVQPEELLKHSEHRSLSPQQQDVPTAS</sequence>
<name>A0AAW2HBF2_9NEOP</name>
<reference evidence="2" key="1">
    <citation type="journal article" date="2024" name="Gigascience">
        <title>Chromosome-level genome of the poultry shaft louse Menopon gallinae provides insight into the host-switching and adaptive evolution of parasitic lice.</title>
        <authorList>
            <person name="Xu Y."/>
            <person name="Ma L."/>
            <person name="Liu S."/>
            <person name="Liang Y."/>
            <person name="Liu Q."/>
            <person name="He Z."/>
            <person name="Tian L."/>
            <person name="Duan Y."/>
            <person name="Cai W."/>
            <person name="Li H."/>
            <person name="Song F."/>
        </authorList>
    </citation>
    <scope>NUCLEOTIDE SEQUENCE</scope>
    <source>
        <strain evidence="2">Cailab_2023a</strain>
    </source>
</reference>